<evidence type="ECO:0000313" key="2">
    <source>
        <dbReference type="Proteomes" id="UP001374579"/>
    </source>
</evidence>
<dbReference type="AlphaFoldDB" id="A0AAN9BHS4"/>
<dbReference type="EMBL" id="JBAMIC010000007">
    <property type="protein sequence ID" value="KAK7105900.1"/>
    <property type="molecule type" value="Genomic_DNA"/>
</dbReference>
<organism evidence="1 2">
    <name type="scientific">Littorina saxatilis</name>
    <dbReference type="NCBI Taxonomy" id="31220"/>
    <lineage>
        <taxon>Eukaryota</taxon>
        <taxon>Metazoa</taxon>
        <taxon>Spiralia</taxon>
        <taxon>Lophotrochozoa</taxon>
        <taxon>Mollusca</taxon>
        <taxon>Gastropoda</taxon>
        <taxon>Caenogastropoda</taxon>
        <taxon>Littorinimorpha</taxon>
        <taxon>Littorinoidea</taxon>
        <taxon>Littorinidae</taxon>
        <taxon>Littorina</taxon>
    </lineage>
</organism>
<evidence type="ECO:0000313" key="1">
    <source>
        <dbReference type="EMBL" id="KAK7105900.1"/>
    </source>
</evidence>
<name>A0AAN9BHS4_9CAEN</name>
<protein>
    <submittedName>
        <fullName evidence="1">Uncharacterized protein</fullName>
    </submittedName>
</protein>
<accession>A0AAN9BHS4</accession>
<sequence>METDDEVTGIAAVFLAPFTVGESLIITDAGAEATRNGEKRYNAAKAADTITETIPAEDAHTLWKNFKIKFEGVTATMEMATQIFGAHVPESVEMPIRRRRGRANQVVQMETAIKENLRVPIETVGQKIARSVGMNFACLWFSIHELVGLAVEMHKQTKSKLGVPFRNIADELDKIAQIKAH</sequence>
<dbReference type="Proteomes" id="UP001374579">
    <property type="component" value="Unassembled WGS sequence"/>
</dbReference>
<gene>
    <name evidence="1" type="ORF">V1264_017221</name>
</gene>
<reference evidence="1 2" key="1">
    <citation type="submission" date="2024-02" db="EMBL/GenBank/DDBJ databases">
        <title>Chromosome-scale genome assembly of the rough periwinkle Littorina saxatilis.</title>
        <authorList>
            <person name="De Jode A."/>
            <person name="Faria R."/>
            <person name="Formenti G."/>
            <person name="Sims Y."/>
            <person name="Smith T.P."/>
            <person name="Tracey A."/>
            <person name="Wood J.M.D."/>
            <person name="Zagrodzka Z.B."/>
            <person name="Johannesson K."/>
            <person name="Butlin R.K."/>
            <person name="Leder E.H."/>
        </authorList>
    </citation>
    <scope>NUCLEOTIDE SEQUENCE [LARGE SCALE GENOMIC DNA]</scope>
    <source>
        <strain evidence="1">Snail1</strain>
        <tissue evidence="1">Muscle</tissue>
    </source>
</reference>
<comment type="caution">
    <text evidence="1">The sequence shown here is derived from an EMBL/GenBank/DDBJ whole genome shotgun (WGS) entry which is preliminary data.</text>
</comment>
<keyword evidence="2" id="KW-1185">Reference proteome</keyword>
<proteinExistence type="predicted"/>